<reference evidence="2" key="1">
    <citation type="journal article" date="2015" name="Nature">
        <title>Complex archaea that bridge the gap between prokaryotes and eukaryotes.</title>
        <authorList>
            <person name="Spang A."/>
            <person name="Saw J.H."/>
            <person name="Jorgensen S.L."/>
            <person name="Zaremba-Niedzwiedzka K."/>
            <person name="Martijn J."/>
            <person name="Lind A.E."/>
            <person name="van Eijk R."/>
            <person name="Schleper C."/>
            <person name="Guy L."/>
            <person name="Ettema T.J."/>
        </authorList>
    </citation>
    <scope>NUCLEOTIDE SEQUENCE</scope>
</reference>
<feature type="domain" description="PIN" evidence="1">
    <location>
        <begin position="11"/>
        <end position="130"/>
    </location>
</feature>
<sequence>MITLNSGNTEYLLDAYAWIEYFLGSKEGELVNNLIDYQIIHTAIISIVELSDKYHREDLVDEWEKRYHFIISKSNILPCSLKIAKNSGFRKLELRKNNKSIGLVDAIIVETASQHGLMIVTGDSHFEKIDNVYFLKD</sequence>
<dbReference type="InterPro" id="IPR029060">
    <property type="entry name" value="PIN-like_dom_sf"/>
</dbReference>
<accession>A0A0F9RDY8</accession>
<comment type="caution">
    <text evidence="2">The sequence shown here is derived from an EMBL/GenBank/DDBJ whole genome shotgun (WGS) entry which is preliminary data.</text>
</comment>
<evidence type="ECO:0000313" key="2">
    <source>
        <dbReference type="EMBL" id="KKN23301.1"/>
    </source>
</evidence>
<protein>
    <recommendedName>
        <fullName evidence="1">PIN domain-containing protein</fullName>
    </recommendedName>
</protein>
<name>A0A0F9RDY8_9ZZZZ</name>
<dbReference type="Gene3D" id="3.40.50.1010">
    <property type="entry name" value="5'-nuclease"/>
    <property type="match status" value="1"/>
</dbReference>
<gene>
    <name evidence="2" type="ORF">LCGC14_0906370</name>
</gene>
<dbReference type="SUPFAM" id="SSF88723">
    <property type="entry name" value="PIN domain-like"/>
    <property type="match status" value="1"/>
</dbReference>
<organism evidence="2">
    <name type="scientific">marine sediment metagenome</name>
    <dbReference type="NCBI Taxonomy" id="412755"/>
    <lineage>
        <taxon>unclassified sequences</taxon>
        <taxon>metagenomes</taxon>
        <taxon>ecological metagenomes</taxon>
    </lineage>
</organism>
<dbReference type="Pfam" id="PF01850">
    <property type="entry name" value="PIN"/>
    <property type="match status" value="1"/>
</dbReference>
<dbReference type="InterPro" id="IPR002716">
    <property type="entry name" value="PIN_dom"/>
</dbReference>
<proteinExistence type="predicted"/>
<dbReference type="EMBL" id="LAZR01002986">
    <property type="protein sequence ID" value="KKN23301.1"/>
    <property type="molecule type" value="Genomic_DNA"/>
</dbReference>
<evidence type="ECO:0000259" key="1">
    <source>
        <dbReference type="Pfam" id="PF01850"/>
    </source>
</evidence>
<dbReference type="AlphaFoldDB" id="A0A0F9RDY8"/>